<dbReference type="GO" id="GO:0008360">
    <property type="term" value="P:regulation of cell shape"/>
    <property type="evidence" value="ECO:0007669"/>
    <property type="project" value="UniProtKB-KW"/>
</dbReference>
<reference evidence="19" key="1">
    <citation type="submission" date="2020-10" db="EMBL/GenBank/DDBJ databases">
        <authorList>
            <person name="Gilroy R."/>
        </authorList>
    </citation>
    <scope>NUCLEOTIDE SEQUENCE</scope>
    <source>
        <strain evidence="19">CHK176-6737</strain>
    </source>
</reference>
<comment type="caution">
    <text evidence="19">The sequence shown here is derived from an EMBL/GenBank/DDBJ whole genome shotgun (WGS) entry which is preliminary data.</text>
</comment>
<feature type="signal peptide" evidence="17">
    <location>
        <begin position="1"/>
        <end position="15"/>
    </location>
</feature>
<evidence type="ECO:0000256" key="6">
    <source>
        <dbReference type="ARBA" id="ARBA00022670"/>
    </source>
</evidence>
<dbReference type="Gene3D" id="2.60.410.10">
    <property type="entry name" value="D-Ala-D-Ala carboxypeptidase, C-terminal domain"/>
    <property type="match status" value="1"/>
</dbReference>
<comment type="pathway">
    <text evidence="2">Cell wall biogenesis; peptidoglycan biosynthesis.</text>
</comment>
<evidence type="ECO:0000256" key="9">
    <source>
        <dbReference type="ARBA" id="ARBA00022960"/>
    </source>
</evidence>
<dbReference type="EC" id="3.4.16.4" evidence="4"/>
<dbReference type="SMART" id="SM00936">
    <property type="entry name" value="PBP5_C"/>
    <property type="match status" value="1"/>
</dbReference>
<dbReference type="GO" id="GO:0009002">
    <property type="term" value="F:serine-type D-Ala-D-Ala carboxypeptidase activity"/>
    <property type="evidence" value="ECO:0007669"/>
    <property type="project" value="UniProtKB-EC"/>
</dbReference>
<accession>A0A9D1SNC7</accession>
<keyword evidence="16" id="KW-0472">Membrane</keyword>
<name>A0A9D1SNC7_9FIRM</name>
<dbReference type="Gene3D" id="3.40.710.10">
    <property type="entry name" value="DD-peptidase/beta-lactamase superfamily"/>
    <property type="match status" value="1"/>
</dbReference>
<keyword evidence="10" id="KW-0573">Peptidoglycan synthesis</keyword>
<evidence type="ECO:0000256" key="17">
    <source>
        <dbReference type="SAM" id="SignalP"/>
    </source>
</evidence>
<dbReference type="GO" id="GO:0009252">
    <property type="term" value="P:peptidoglycan biosynthetic process"/>
    <property type="evidence" value="ECO:0007669"/>
    <property type="project" value="UniProtKB-KW"/>
</dbReference>
<dbReference type="SUPFAM" id="SSF69189">
    <property type="entry name" value="Penicillin-binding protein associated domain"/>
    <property type="match status" value="1"/>
</dbReference>
<evidence type="ECO:0000256" key="3">
    <source>
        <dbReference type="ARBA" id="ARBA00007164"/>
    </source>
</evidence>
<dbReference type="Pfam" id="PF00768">
    <property type="entry name" value="Peptidase_S11"/>
    <property type="match status" value="1"/>
</dbReference>
<dbReference type="Pfam" id="PF07943">
    <property type="entry name" value="PBP5_C"/>
    <property type="match status" value="1"/>
</dbReference>
<feature type="domain" description="Peptidase S11 D-Ala-D-Ala carboxypeptidase A C-terminal" evidence="18">
    <location>
        <begin position="283"/>
        <end position="375"/>
    </location>
</feature>
<dbReference type="PANTHER" id="PTHR21581:SF33">
    <property type="entry name" value="D-ALANYL-D-ALANINE CARBOXYPEPTIDASE DACB"/>
    <property type="match status" value="1"/>
</dbReference>
<evidence type="ECO:0000256" key="5">
    <source>
        <dbReference type="ARBA" id="ARBA00022645"/>
    </source>
</evidence>
<dbReference type="InterPro" id="IPR018044">
    <property type="entry name" value="Peptidase_S11"/>
</dbReference>
<feature type="binding site" evidence="14">
    <location>
        <position position="222"/>
    </location>
    <ligand>
        <name>substrate</name>
    </ligand>
</feature>
<keyword evidence="8" id="KW-0378">Hydrolase</keyword>
<dbReference type="AlphaFoldDB" id="A0A9D1SNC7"/>
<comment type="catalytic activity">
    <reaction evidence="12">
        <text>Preferential cleavage: (Ac)2-L-Lys-D-Ala-|-D-Ala. Also transpeptidation of peptidyl-alanyl moieties that are N-acyl substituents of D-alanine.</text>
        <dbReference type="EC" id="3.4.16.4"/>
    </reaction>
</comment>
<keyword evidence="7 17" id="KW-0732">Signal</keyword>
<dbReference type="Proteomes" id="UP000824125">
    <property type="component" value="Unassembled WGS sequence"/>
</dbReference>
<dbReference type="GO" id="GO:0006508">
    <property type="term" value="P:proteolysis"/>
    <property type="evidence" value="ECO:0007669"/>
    <property type="project" value="UniProtKB-KW"/>
</dbReference>
<feature type="chain" id="PRO_5038372969" description="serine-type D-Ala-D-Ala carboxypeptidase" evidence="17">
    <location>
        <begin position="16"/>
        <end position="434"/>
    </location>
</feature>
<reference evidence="19" key="2">
    <citation type="journal article" date="2021" name="PeerJ">
        <title>Extensive microbial diversity within the chicken gut microbiome revealed by metagenomics and culture.</title>
        <authorList>
            <person name="Gilroy R."/>
            <person name="Ravi A."/>
            <person name="Getino M."/>
            <person name="Pursley I."/>
            <person name="Horton D.L."/>
            <person name="Alikhan N.F."/>
            <person name="Baker D."/>
            <person name="Gharbi K."/>
            <person name="Hall N."/>
            <person name="Watson M."/>
            <person name="Adriaenssens E.M."/>
            <person name="Foster-Nyarko E."/>
            <person name="Jarju S."/>
            <person name="Secka A."/>
            <person name="Antonio M."/>
            <person name="Oren A."/>
            <person name="Chaudhuri R.R."/>
            <person name="La Ragione R."/>
            <person name="Hildebrand F."/>
            <person name="Pallen M.J."/>
        </authorList>
    </citation>
    <scope>NUCLEOTIDE SEQUENCE</scope>
    <source>
        <strain evidence="19">CHK176-6737</strain>
    </source>
</reference>
<feature type="active site" description="Proton acceptor" evidence="13">
    <location>
        <position position="58"/>
    </location>
</feature>
<keyword evidence="5 19" id="KW-0121">Carboxypeptidase</keyword>
<evidence type="ECO:0000256" key="16">
    <source>
        <dbReference type="SAM" id="Phobius"/>
    </source>
</evidence>
<evidence type="ECO:0000313" key="19">
    <source>
        <dbReference type="EMBL" id="HIU68748.1"/>
    </source>
</evidence>
<evidence type="ECO:0000256" key="13">
    <source>
        <dbReference type="PIRSR" id="PIRSR618044-1"/>
    </source>
</evidence>
<evidence type="ECO:0000313" key="20">
    <source>
        <dbReference type="Proteomes" id="UP000824125"/>
    </source>
</evidence>
<keyword evidence="6" id="KW-0645">Protease</keyword>
<dbReference type="InterPro" id="IPR012907">
    <property type="entry name" value="Peptidase_S11_C"/>
</dbReference>
<feature type="active site" evidence="13">
    <location>
        <position position="115"/>
    </location>
</feature>
<keyword evidence="16" id="KW-0812">Transmembrane</keyword>
<evidence type="ECO:0000256" key="2">
    <source>
        <dbReference type="ARBA" id="ARBA00004752"/>
    </source>
</evidence>
<evidence type="ECO:0000256" key="7">
    <source>
        <dbReference type="ARBA" id="ARBA00022729"/>
    </source>
</evidence>
<dbReference type="PRINTS" id="PR00725">
    <property type="entry name" value="DADACBPTASE1"/>
</dbReference>
<protein>
    <recommendedName>
        <fullName evidence="4">serine-type D-Ala-D-Ala carboxypeptidase</fullName>
        <ecNumber evidence="4">3.4.16.4</ecNumber>
    </recommendedName>
</protein>
<evidence type="ECO:0000256" key="15">
    <source>
        <dbReference type="RuleBase" id="RU004016"/>
    </source>
</evidence>
<organism evidence="19 20">
    <name type="scientific">Candidatus Scybalenecus merdavium</name>
    <dbReference type="NCBI Taxonomy" id="2840939"/>
    <lineage>
        <taxon>Bacteria</taxon>
        <taxon>Bacillati</taxon>
        <taxon>Bacillota</taxon>
        <taxon>Clostridia</taxon>
        <taxon>Eubacteriales</taxon>
        <taxon>Oscillospiraceae</taxon>
        <taxon>Oscillospiraceae incertae sedis</taxon>
        <taxon>Candidatus Scybalenecus</taxon>
    </lineage>
</organism>
<evidence type="ECO:0000256" key="11">
    <source>
        <dbReference type="ARBA" id="ARBA00023316"/>
    </source>
</evidence>
<dbReference type="GO" id="GO:0071555">
    <property type="term" value="P:cell wall organization"/>
    <property type="evidence" value="ECO:0007669"/>
    <property type="project" value="UniProtKB-KW"/>
</dbReference>
<dbReference type="InterPro" id="IPR001967">
    <property type="entry name" value="Peptidase_S11_N"/>
</dbReference>
<dbReference type="InterPro" id="IPR012338">
    <property type="entry name" value="Beta-lactam/transpept-like"/>
</dbReference>
<dbReference type="InterPro" id="IPR015956">
    <property type="entry name" value="Peniciliin-bd_prot_C_sf"/>
</dbReference>
<dbReference type="InterPro" id="IPR037167">
    <property type="entry name" value="Peptidase_S11_C_sf"/>
</dbReference>
<evidence type="ECO:0000256" key="4">
    <source>
        <dbReference type="ARBA" id="ARBA00012448"/>
    </source>
</evidence>
<dbReference type="PANTHER" id="PTHR21581">
    <property type="entry name" value="D-ALANYL-D-ALANINE CARBOXYPEPTIDASE"/>
    <property type="match status" value="1"/>
</dbReference>
<keyword evidence="9" id="KW-0133">Cell shape</keyword>
<evidence type="ECO:0000259" key="18">
    <source>
        <dbReference type="SMART" id="SM00936"/>
    </source>
</evidence>
<evidence type="ECO:0000256" key="12">
    <source>
        <dbReference type="ARBA" id="ARBA00034000"/>
    </source>
</evidence>
<feature type="transmembrane region" description="Helical" evidence="16">
    <location>
        <begin position="393"/>
        <end position="417"/>
    </location>
</feature>
<dbReference type="EMBL" id="DVNM01000012">
    <property type="protein sequence ID" value="HIU68748.1"/>
    <property type="molecule type" value="Genomic_DNA"/>
</dbReference>
<evidence type="ECO:0000256" key="14">
    <source>
        <dbReference type="PIRSR" id="PIRSR618044-2"/>
    </source>
</evidence>
<proteinExistence type="inferred from homology"/>
<feature type="active site" description="Acyl-ester intermediate" evidence="13">
    <location>
        <position position="55"/>
    </location>
</feature>
<keyword evidence="11" id="KW-0961">Cell wall biogenesis/degradation</keyword>
<keyword evidence="16" id="KW-1133">Transmembrane helix</keyword>
<sequence>MVLLLAAAPCSTAFAAEYQPTEKIYAENYMLVSLDDPSYPVICAKNADDKVYPASLTKIVTAMVVLDNVKNLDSETTVSQTAFNSILGTGAQTANLQVGDHLSVRQLLYLTMVQSACDACQVLAEYVAGGFDEFVAMMNEWAAAAGCTNTHFTNASGLHDENHYTTVNDLRLITLKALENKTFKEIAETKTYTYAGQTFYHSNLMLHSSYLSYYYEYAKGIKTGSTSEAGYCVITTASKDGYNYLAIVCNSPRIDYNNDGYIEKCSFIDAATLFKWAFSSLSYKTVIKQGDFVCDVPVKNGKGVDTLQLVAKENKSATVLASLDPSMVMIRPIDATVSEAVAPVQQGDVLGAAEIIYGDQVVATVDLVAAQTVEVSRLLQIVNGLRDLLSNPIAIVVLVVIILAVIGLVVYTVLYNMRKRKTNALRRSHRDEEE</sequence>
<evidence type="ECO:0000256" key="10">
    <source>
        <dbReference type="ARBA" id="ARBA00022984"/>
    </source>
</evidence>
<gene>
    <name evidence="19" type="ORF">IAD23_02170</name>
</gene>
<evidence type="ECO:0000256" key="1">
    <source>
        <dbReference type="ARBA" id="ARBA00003217"/>
    </source>
</evidence>
<evidence type="ECO:0000256" key="8">
    <source>
        <dbReference type="ARBA" id="ARBA00022801"/>
    </source>
</evidence>
<comment type="function">
    <text evidence="1">Removes C-terminal D-alanyl residues from sugar-peptide cell wall precursors.</text>
</comment>
<dbReference type="SUPFAM" id="SSF56601">
    <property type="entry name" value="beta-lactamase/transpeptidase-like"/>
    <property type="match status" value="1"/>
</dbReference>
<comment type="similarity">
    <text evidence="3 15">Belongs to the peptidase S11 family.</text>
</comment>